<evidence type="ECO:0000313" key="2">
    <source>
        <dbReference type="Proteomes" id="UP000775213"/>
    </source>
</evidence>
<comment type="caution">
    <text evidence="1">The sequence shown here is derived from an EMBL/GenBank/DDBJ whole genome shotgun (WGS) entry which is preliminary data.</text>
</comment>
<accession>A0AAV7FVQ2</accession>
<dbReference type="Proteomes" id="UP000775213">
    <property type="component" value="Unassembled WGS sequence"/>
</dbReference>
<keyword evidence="2" id="KW-1185">Reference proteome</keyword>
<evidence type="ECO:0000313" key="1">
    <source>
        <dbReference type="EMBL" id="KAH0447452.1"/>
    </source>
</evidence>
<protein>
    <submittedName>
        <fullName evidence="1">Uncharacterized protein</fullName>
    </submittedName>
</protein>
<sequence length="230" mass="26792">MTMIPPETLSNIGSLWFSDRTVFVTSGYDDPIEPDRRGTLGLGWLINSLILPAQEIWWDSCLTRPECGRFRGSGKVRVFAIGNPIWQALLRPFHDWLMEVLSRLITDGTFHQHAPLSLKCALEHSKVSTACEGWLFPNRHRVVKDSFSPECDQDRRRKSTQENRRFRTFYGMRHTLRGYKKKKRGSTQLTYELRREPDLTLKGESSGWLEKKVDRFSDSSEKRPGKQIQY</sequence>
<dbReference type="AlphaFoldDB" id="A0AAV7FVQ2"/>
<name>A0AAV7FVQ2_DENCH</name>
<organism evidence="1 2">
    <name type="scientific">Dendrobium chrysotoxum</name>
    <name type="common">Orchid</name>
    <dbReference type="NCBI Taxonomy" id="161865"/>
    <lineage>
        <taxon>Eukaryota</taxon>
        <taxon>Viridiplantae</taxon>
        <taxon>Streptophyta</taxon>
        <taxon>Embryophyta</taxon>
        <taxon>Tracheophyta</taxon>
        <taxon>Spermatophyta</taxon>
        <taxon>Magnoliopsida</taxon>
        <taxon>Liliopsida</taxon>
        <taxon>Asparagales</taxon>
        <taxon>Orchidaceae</taxon>
        <taxon>Epidendroideae</taxon>
        <taxon>Malaxideae</taxon>
        <taxon>Dendrobiinae</taxon>
        <taxon>Dendrobium</taxon>
    </lineage>
</organism>
<gene>
    <name evidence="1" type="ORF">IEQ34_023715</name>
</gene>
<dbReference type="EMBL" id="JAGFBR010000090">
    <property type="protein sequence ID" value="KAH0447452.1"/>
    <property type="molecule type" value="Genomic_DNA"/>
</dbReference>
<dbReference type="InterPro" id="IPR008686">
    <property type="entry name" value="RNA_pol_mitovir"/>
</dbReference>
<reference evidence="1 2" key="1">
    <citation type="journal article" date="2021" name="Hortic Res">
        <title>Chromosome-scale assembly of the Dendrobium chrysotoxum genome enhances the understanding of orchid evolution.</title>
        <authorList>
            <person name="Zhang Y."/>
            <person name="Zhang G.Q."/>
            <person name="Zhang D."/>
            <person name="Liu X.D."/>
            <person name="Xu X.Y."/>
            <person name="Sun W.H."/>
            <person name="Yu X."/>
            <person name="Zhu X."/>
            <person name="Wang Z.W."/>
            <person name="Zhao X."/>
            <person name="Zhong W.Y."/>
            <person name="Chen H."/>
            <person name="Yin W.L."/>
            <person name="Huang T."/>
            <person name="Niu S.C."/>
            <person name="Liu Z.J."/>
        </authorList>
    </citation>
    <scope>NUCLEOTIDE SEQUENCE [LARGE SCALE GENOMIC DNA]</scope>
    <source>
        <strain evidence="1">Lindl</strain>
    </source>
</reference>
<proteinExistence type="predicted"/>
<dbReference type="Pfam" id="PF05919">
    <property type="entry name" value="Mitovir_RNA_pol"/>
    <property type="match status" value="1"/>
</dbReference>